<proteinExistence type="predicted"/>
<protein>
    <submittedName>
        <fullName evidence="1">Uncharacterized protein</fullName>
    </submittedName>
</protein>
<reference evidence="1" key="1">
    <citation type="journal article" date="2014" name="Front. Microbiol.">
        <title>High frequency of phylogenetically diverse reductive dehalogenase-homologous genes in deep subseafloor sedimentary metagenomes.</title>
        <authorList>
            <person name="Kawai M."/>
            <person name="Futagami T."/>
            <person name="Toyoda A."/>
            <person name="Takaki Y."/>
            <person name="Nishi S."/>
            <person name="Hori S."/>
            <person name="Arai W."/>
            <person name="Tsubouchi T."/>
            <person name="Morono Y."/>
            <person name="Uchiyama I."/>
            <person name="Ito T."/>
            <person name="Fujiyama A."/>
            <person name="Inagaki F."/>
            <person name="Takami H."/>
        </authorList>
    </citation>
    <scope>NUCLEOTIDE SEQUENCE</scope>
    <source>
        <strain evidence="1">Expedition CK06-06</strain>
    </source>
</reference>
<name>X1LP97_9ZZZZ</name>
<gene>
    <name evidence="1" type="ORF">S06H3_27430</name>
</gene>
<evidence type="ECO:0000313" key="1">
    <source>
        <dbReference type="EMBL" id="GAI20923.1"/>
    </source>
</evidence>
<accession>X1LP97</accession>
<comment type="caution">
    <text evidence="1">The sequence shown here is derived from an EMBL/GenBank/DDBJ whole genome shotgun (WGS) entry which is preliminary data.</text>
</comment>
<dbReference type="EMBL" id="BARV01015911">
    <property type="protein sequence ID" value="GAI20923.1"/>
    <property type="molecule type" value="Genomic_DNA"/>
</dbReference>
<feature type="non-terminal residue" evidence="1">
    <location>
        <position position="1"/>
    </location>
</feature>
<organism evidence="1">
    <name type="scientific">marine sediment metagenome</name>
    <dbReference type="NCBI Taxonomy" id="412755"/>
    <lineage>
        <taxon>unclassified sequences</taxon>
        <taxon>metagenomes</taxon>
        <taxon>ecological metagenomes</taxon>
    </lineage>
</organism>
<dbReference type="AlphaFoldDB" id="X1LP97"/>
<sequence>NSVCRFDWQINDYNVLVSLGKAEVLEKMGVVNG</sequence>